<reference evidence="2 3" key="1">
    <citation type="submission" date="2020-04" db="EMBL/GenBank/DDBJ databases">
        <title>Massilia sp. RP-1-19 isolated from soil.</title>
        <authorList>
            <person name="Dahal R.H."/>
        </authorList>
    </citation>
    <scope>NUCLEOTIDE SEQUENCE [LARGE SCALE GENOMIC DNA]</scope>
    <source>
        <strain evidence="2 3">RP-1-19</strain>
    </source>
</reference>
<protein>
    <submittedName>
        <fullName evidence="2">Uncharacterized protein</fullName>
    </submittedName>
</protein>
<evidence type="ECO:0000313" key="3">
    <source>
        <dbReference type="Proteomes" id="UP000583752"/>
    </source>
</evidence>
<dbReference type="Proteomes" id="UP000583752">
    <property type="component" value="Unassembled WGS sequence"/>
</dbReference>
<gene>
    <name evidence="2" type="ORF">HHL21_17300</name>
</gene>
<accession>A0A848HU15</accession>
<dbReference type="InterPro" id="IPR018550">
    <property type="entry name" value="Lipid-A_deacylase-rel"/>
</dbReference>
<comment type="caution">
    <text evidence="2">The sequence shown here is derived from an EMBL/GenBank/DDBJ whole genome shotgun (WGS) entry which is preliminary data.</text>
</comment>
<evidence type="ECO:0000256" key="1">
    <source>
        <dbReference type="SAM" id="MobiDB-lite"/>
    </source>
</evidence>
<feature type="region of interest" description="Disordered" evidence="1">
    <location>
        <begin position="135"/>
        <end position="155"/>
    </location>
</feature>
<dbReference type="RefSeq" id="WP_169468131.1">
    <property type="nucleotide sequence ID" value="NZ_JABBGG010000010.1"/>
</dbReference>
<dbReference type="Gene3D" id="2.40.160.20">
    <property type="match status" value="1"/>
</dbReference>
<dbReference type="Pfam" id="PF09411">
    <property type="entry name" value="PagL"/>
    <property type="match status" value="1"/>
</dbReference>
<proteinExistence type="predicted"/>
<dbReference type="EMBL" id="JABBGG010000010">
    <property type="protein sequence ID" value="NML62803.1"/>
    <property type="molecule type" value="Genomic_DNA"/>
</dbReference>
<organism evidence="2 3">
    <name type="scientific">Massilia polaris</name>
    <dbReference type="NCBI Taxonomy" id="2728846"/>
    <lineage>
        <taxon>Bacteria</taxon>
        <taxon>Pseudomonadati</taxon>
        <taxon>Pseudomonadota</taxon>
        <taxon>Betaproteobacteria</taxon>
        <taxon>Burkholderiales</taxon>
        <taxon>Oxalobacteraceae</taxon>
        <taxon>Telluria group</taxon>
        <taxon>Massilia</taxon>
    </lineage>
</organism>
<evidence type="ECO:0000313" key="2">
    <source>
        <dbReference type="EMBL" id="NML62803.1"/>
    </source>
</evidence>
<name>A0A848HU15_9BURK</name>
<sequence>MLPPDASALPFEMRGSAKVVSIGMQSHLDWQWREPDRVKTNGNLTPASAEWYGAHHYNADRNGTIANLGVTPTIRRLDDGRVAWYLEDGEAGHQPSAAYKAGWHRSTAYGYGGHTGASYTTSSGVDIGLSLQHHSTAGHKHPDKPASLATMNPHNGTWTWTQTA</sequence>
<keyword evidence="3" id="KW-1185">Reference proteome</keyword>
<dbReference type="AlphaFoldDB" id="A0A848HU15"/>